<keyword evidence="2" id="KW-0732">Signal</keyword>
<evidence type="ECO:0000313" key="4">
    <source>
        <dbReference type="Proteomes" id="UP000324797"/>
    </source>
</evidence>
<keyword evidence="4" id="KW-1185">Reference proteome</keyword>
<dbReference type="RefSeq" id="WP_148743726.1">
    <property type="nucleotide sequence ID" value="NZ_VSTH01000137.1"/>
</dbReference>
<feature type="chain" id="PRO_5024399063" evidence="2">
    <location>
        <begin position="22"/>
        <end position="93"/>
    </location>
</feature>
<organism evidence="3 4">
    <name type="scientific">Bradyrhizobium hipponense</name>
    <dbReference type="NCBI Taxonomy" id="2605638"/>
    <lineage>
        <taxon>Bacteria</taxon>
        <taxon>Pseudomonadati</taxon>
        <taxon>Pseudomonadota</taxon>
        <taxon>Alphaproteobacteria</taxon>
        <taxon>Hyphomicrobiales</taxon>
        <taxon>Nitrobacteraceae</taxon>
        <taxon>Bradyrhizobium</taxon>
    </lineage>
</organism>
<dbReference type="AlphaFoldDB" id="A0A5S4YPX4"/>
<dbReference type="Proteomes" id="UP000324797">
    <property type="component" value="Unassembled WGS sequence"/>
</dbReference>
<feature type="region of interest" description="Disordered" evidence="1">
    <location>
        <begin position="73"/>
        <end position="93"/>
    </location>
</feature>
<proteinExistence type="predicted"/>
<comment type="caution">
    <text evidence="3">The sequence shown here is derived from an EMBL/GenBank/DDBJ whole genome shotgun (WGS) entry which is preliminary data.</text>
</comment>
<protein>
    <submittedName>
        <fullName evidence="3">Uncharacterized protein</fullName>
    </submittedName>
</protein>
<gene>
    <name evidence="3" type="ORF">FXV83_32920</name>
</gene>
<evidence type="ECO:0000256" key="1">
    <source>
        <dbReference type="SAM" id="MobiDB-lite"/>
    </source>
</evidence>
<reference evidence="3 4" key="1">
    <citation type="submission" date="2019-08" db="EMBL/GenBank/DDBJ databases">
        <title>Bradyrhizobium hipponensis sp. nov., a rhizobium isolated from a Lupinus angustifolius root nodule in Tunisia.</title>
        <authorList>
            <person name="Off K."/>
            <person name="Rejili M."/>
            <person name="Mars M."/>
            <person name="Brachmann A."/>
            <person name="Marin M."/>
        </authorList>
    </citation>
    <scope>NUCLEOTIDE SEQUENCE [LARGE SCALE GENOMIC DNA]</scope>
    <source>
        <strain evidence="4">aSej3</strain>
    </source>
</reference>
<feature type="compositionally biased region" description="Polar residues" evidence="1">
    <location>
        <begin position="73"/>
        <end position="86"/>
    </location>
</feature>
<accession>A0A5S4YPX4</accession>
<evidence type="ECO:0000313" key="3">
    <source>
        <dbReference type="EMBL" id="TYO62379.1"/>
    </source>
</evidence>
<feature type="signal peptide" evidence="2">
    <location>
        <begin position="1"/>
        <end position="21"/>
    </location>
</feature>
<dbReference type="EMBL" id="VSTH01000137">
    <property type="protein sequence ID" value="TYO62379.1"/>
    <property type="molecule type" value="Genomic_DNA"/>
</dbReference>
<sequence>MMIKGFIVSAALVALAPDAIAGEQPGLFRRASCTVVRFYVAKYSAAAAEAWARSKGATEAEIETARRCLTNAPSTAQAQKPQTQAVTAGWAGQ</sequence>
<name>A0A5S4YPX4_9BRAD</name>
<evidence type="ECO:0000256" key="2">
    <source>
        <dbReference type="SAM" id="SignalP"/>
    </source>
</evidence>